<dbReference type="AlphaFoldDB" id="A0AA41Z9B9"/>
<protein>
    <submittedName>
        <fullName evidence="1">Uncharacterized protein</fullName>
    </submittedName>
</protein>
<feature type="non-terminal residue" evidence="1">
    <location>
        <position position="134"/>
    </location>
</feature>
<organism evidence="1 2">
    <name type="scientific">Lichenifustis flavocetrariae</name>
    <dbReference type="NCBI Taxonomy" id="2949735"/>
    <lineage>
        <taxon>Bacteria</taxon>
        <taxon>Pseudomonadati</taxon>
        <taxon>Pseudomonadota</taxon>
        <taxon>Alphaproteobacteria</taxon>
        <taxon>Hyphomicrobiales</taxon>
        <taxon>Lichenihabitantaceae</taxon>
        <taxon>Lichenifustis</taxon>
    </lineage>
</organism>
<dbReference type="Proteomes" id="UP001165667">
    <property type="component" value="Unassembled WGS sequence"/>
</dbReference>
<sequence>MPFDFWQWKAAIGQALAHRYTIDGVKWLVAQKKEHDLSGSHNIQQILLPKSLTSEKICRSVHRSAWPNGRHFDAPNATTRMAARSGASSNGGFAKTLWLAITATMGAKPKVRRKAVASSAAVAERMWRRLRRRP</sequence>
<comment type="caution">
    <text evidence="1">The sequence shown here is derived from an EMBL/GenBank/DDBJ whole genome shotgun (WGS) entry which is preliminary data.</text>
</comment>
<reference evidence="1" key="1">
    <citation type="submission" date="2022-05" db="EMBL/GenBank/DDBJ databases">
        <authorList>
            <person name="Pankratov T."/>
        </authorList>
    </citation>
    <scope>NUCLEOTIDE SEQUENCE</scope>
    <source>
        <strain evidence="1">BP6-180914</strain>
    </source>
</reference>
<name>A0AA41Z9B9_9HYPH</name>
<gene>
    <name evidence="1" type="ORF">M8523_32865</name>
</gene>
<accession>A0AA41Z9B9</accession>
<dbReference type="EMBL" id="JAMOIM010000060">
    <property type="protein sequence ID" value="MCW6512700.1"/>
    <property type="molecule type" value="Genomic_DNA"/>
</dbReference>
<dbReference type="RefSeq" id="WP_282589075.1">
    <property type="nucleotide sequence ID" value="NZ_JAMOIM010000060.1"/>
</dbReference>
<evidence type="ECO:0000313" key="1">
    <source>
        <dbReference type="EMBL" id="MCW6512700.1"/>
    </source>
</evidence>
<keyword evidence="2" id="KW-1185">Reference proteome</keyword>
<evidence type="ECO:0000313" key="2">
    <source>
        <dbReference type="Proteomes" id="UP001165667"/>
    </source>
</evidence>
<proteinExistence type="predicted"/>